<dbReference type="Proteomes" id="UP000266841">
    <property type="component" value="Unassembled WGS sequence"/>
</dbReference>
<accession>K0S805</accession>
<dbReference type="AlphaFoldDB" id="K0S805"/>
<protein>
    <submittedName>
        <fullName evidence="1">Uncharacterized protein</fullName>
    </submittedName>
</protein>
<keyword evidence="2" id="KW-1185">Reference proteome</keyword>
<gene>
    <name evidence="1" type="ORF">THAOC_18507</name>
</gene>
<dbReference type="EMBL" id="AGNL01020445">
    <property type="protein sequence ID" value="EJK61059.1"/>
    <property type="molecule type" value="Genomic_DNA"/>
</dbReference>
<evidence type="ECO:0000313" key="2">
    <source>
        <dbReference type="Proteomes" id="UP000266841"/>
    </source>
</evidence>
<organism evidence="1 2">
    <name type="scientific">Thalassiosira oceanica</name>
    <name type="common">Marine diatom</name>
    <dbReference type="NCBI Taxonomy" id="159749"/>
    <lineage>
        <taxon>Eukaryota</taxon>
        <taxon>Sar</taxon>
        <taxon>Stramenopiles</taxon>
        <taxon>Ochrophyta</taxon>
        <taxon>Bacillariophyta</taxon>
        <taxon>Coscinodiscophyceae</taxon>
        <taxon>Thalassiosirophycidae</taxon>
        <taxon>Thalassiosirales</taxon>
        <taxon>Thalassiosiraceae</taxon>
        <taxon>Thalassiosira</taxon>
    </lineage>
</organism>
<evidence type="ECO:0000313" key="1">
    <source>
        <dbReference type="EMBL" id="EJK61059.1"/>
    </source>
</evidence>
<comment type="caution">
    <text evidence="1">The sequence shown here is derived from an EMBL/GenBank/DDBJ whole genome shotgun (WGS) entry which is preliminary data.</text>
</comment>
<proteinExistence type="predicted"/>
<name>K0S805_THAOC</name>
<sequence>LGGGARRGPASVEGSAPWLPGRMPIMDWNRWAQRWTARLAVLILPEPMKEIPQSCKTAEDEAKLVMLDVKVQLITGEPSWFHPPFPASLANGSKVGAEGLHLDQIDQIQLGGSVDTSVPRYCAGRCLPIRLRSSAAAFETSQRQAMMPMRSTERPTGKFSTMIFNTLGTTVPPGAPVPETAARSRANKVGKISQPLKNNKTKLSNRPQFDWRIYLIEGNEAQASIAEEKVDGGWTEAEAFEYDVFHV</sequence>
<feature type="non-terminal residue" evidence="1">
    <location>
        <position position="1"/>
    </location>
</feature>
<reference evidence="1 2" key="1">
    <citation type="journal article" date="2012" name="Genome Biol.">
        <title>Genome and low-iron response of an oceanic diatom adapted to chronic iron limitation.</title>
        <authorList>
            <person name="Lommer M."/>
            <person name="Specht M."/>
            <person name="Roy A.S."/>
            <person name="Kraemer L."/>
            <person name="Andreson R."/>
            <person name="Gutowska M.A."/>
            <person name="Wolf J."/>
            <person name="Bergner S.V."/>
            <person name="Schilhabel M.B."/>
            <person name="Klostermeier U.C."/>
            <person name="Beiko R.G."/>
            <person name="Rosenstiel P."/>
            <person name="Hippler M."/>
            <person name="Laroche J."/>
        </authorList>
    </citation>
    <scope>NUCLEOTIDE SEQUENCE [LARGE SCALE GENOMIC DNA]</scope>
    <source>
        <strain evidence="1 2">CCMP1005</strain>
    </source>
</reference>